<protein>
    <recommendedName>
        <fullName evidence="2">NTP pyrophosphohydrolase MazG-like domain-containing protein</fullName>
    </recommendedName>
</protein>
<feature type="compositionally biased region" description="Basic and acidic residues" evidence="1">
    <location>
        <begin position="87"/>
        <end position="96"/>
    </location>
</feature>
<dbReference type="InterPro" id="IPR004518">
    <property type="entry name" value="MazG-like_dom"/>
</dbReference>
<organism evidence="3">
    <name type="scientific">marine metagenome</name>
    <dbReference type="NCBI Taxonomy" id="408172"/>
    <lineage>
        <taxon>unclassified sequences</taxon>
        <taxon>metagenomes</taxon>
        <taxon>ecological metagenomes</taxon>
    </lineage>
</organism>
<reference evidence="3" key="1">
    <citation type="submission" date="2018-05" db="EMBL/GenBank/DDBJ databases">
        <authorList>
            <person name="Lanie J.A."/>
            <person name="Ng W.-L."/>
            <person name="Kazmierczak K.M."/>
            <person name="Andrzejewski T.M."/>
            <person name="Davidsen T.M."/>
            <person name="Wayne K.J."/>
            <person name="Tettelin H."/>
            <person name="Glass J.I."/>
            <person name="Rusch D."/>
            <person name="Podicherti R."/>
            <person name="Tsui H.-C.T."/>
            <person name="Winkler M.E."/>
        </authorList>
    </citation>
    <scope>NUCLEOTIDE SEQUENCE</scope>
</reference>
<accession>A0A381ZD51</accession>
<dbReference type="AlphaFoldDB" id="A0A381ZD51"/>
<evidence type="ECO:0000259" key="2">
    <source>
        <dbReference type="Pfam" id="PF03819"/>
    </source>
</evidence>
<sequence length="103" mass="12229">MIKDNDDELMVITMEECGELIQACSKAMRTREYSSQQLTEEVGDVMCMVGLLMQYGLIDEEEVEKRVNVKLAKLAKWSYLVEDNEEHQEIRNDDRRRNTKRRR</sequence>
<proteinExistence type="predicted"/>
<evidence type="ECO:0000313" key="3">
    <source>
        <dbReference type="EMBL" id="SVA87139.1"/>
    </source>
</evidence>
<dbReference type="Pfam" id="PF03819">
    <property type="entry name" value="MazG"/>
    <property type="match status" value="1"/>
</dbReference>
<feature type="region of interest" description="Disordered" evidence="1">
    <location>
        <begin position="84"/>
        <end position="103"/>
    </location>
</feature>
<dbReference type="SUPFAM" id="SSF101386">
    <property type="entry name" value="all-alpha NTP pyrophosphatases"/>
    <property type="match status" value="1"/>
</dbReference>
<feature type="domain" description="NTP pyrophosphohydrolase MazG-like" evidence="2">
    <location>
        <begin position="8"/>
        <end position="73"/>
    </location>
</feature>
<evidence type="ECO:0000256" key="1">
    <source>
        <dbReference type="SAM" id="MobiDB-lite"/>
    </source>
</evidence>
<dbReference type="EMBL" id="UINC01020848">
    <property type="protein sequence ID" value="SVA87139.1"/>
    <property type="molecule type" value="Genomic_DNA"/>
</dbReference>
<name>A0A381ZD51_9ZZZZ</name>
<gene>
    <name evidence="3" type="ORF">METZ01_LOCUS139993</name>
</gene>
<dbReference type="Gene3D" id="1.10.287.1080">
    <property type="entry name" value="MazG-like"/>
    <property type="match status" value="1"/>
</dbReference>